<evidence type="ECO:0000313" key="1">
    <source>
        <dbReference type="EMBL" id="CRK96311.1"/>
    </source>
</evidence>
<protein>
    <submittedName>
        <fullName evidence="1">CLUMA_CG009730, isoform A</fullName>
    </submittedName>
</protein>
<sequence length="105" mass="11811">MLKFCLSRECCELISQENLPDHAIFDETIFRYFVVSLLLLRIAGEACISMKIELKVNEKSSMISSSLDDQKCQKLKAGGNNPIYLGQSSLRCLSAALTERNLVHK</sequence>
<dbReference type="AlphaFoldDB" id="A0A1J1I7M6"/>
<evidence type="ECO:0000313" key="2">
    <source>
        <dbReference type="Proteomes" id="UP000183832"/>
    </source>
</evidence>
<dbReference type="Proteomes" id="UP000183832">
    <property type="component" value="Unassembled WGS sequence"/>
</dbReference>
<name>A0A1J1I7M6_9DIPT</name>
<organism evidence="1 2">
    <name type="scientific">Clunio marinus</name>
    <dbReference type="NCBI Taxonomy" id="568069"/>
    <lineage>
        <taxon>Eukaryota</taxon>
        <taxon>Metazoa</taxon>
        <taxon>Ecdysozoa</taxon>
        <taxon>Arthropoda</taxon>
        <taxon>Hexapoda</taxon>
        <taxon>Insecta</taxon>
        <taxon>Pterygota</taxon>
        <taxon>Neoptera</taxon>
        <taxon>Endopterygota</taxon>
        <taxon>Diptera</taxon>
        <taxon>Nematocera</taxon>
        <taxon>Chironomoidea</taxon>
        <taxon>Chironomidae</taxon>
        <taxon>Clunio</taxon>
    </lineage>
</organism>
<accession>A0A1J1I7M6</accession>
<gene>
    <name evidence="1" type="ORF">CLUMA_CG009730</name>
</gene>
<reference evidence="1 2" key="1">
    <citation type="submission" date="2015-04" db="EMBL/GenBank/DDBJ databases">
        <authorList>
            <person name="Syromyatnikov M.Y."/>
            <person name="Popov V.N."/>
        </authorList>
    </citation>
    <scope>NUCLEOTIDE SEQUENCE [LARGE SCALE GENOMIC DNA]</scope>
</reference>
<proteinExistence type="predicted"/>
<keyword evidence="2" id="KW-1185">Reference proteome</keyword>
<dbReference type="EMBL" id="CVRI01000043">
    <property type="protein sequence ID" value="CRK96311.1"/>
    <property type="molecule type" value="Genomic_DNA"/>
</dbReference>